<dbReference type="SUPFAM" id="SSF52540">
    <property type="entry name" value="P-loop containing nucleoside triphosphate hydrolases"/>
    <property type="match status" value="1"/>
</dbReference>
<accession>W9GKM1</accession>
<name>W9GKM1_9MICO</name>
<dbReference type="AlphaFoldDB" id="W9GKM1"/>
<protein>
    <submittedName>
        <fullName evidence="1">Uncharacterized protein</fullName>
    </submittedName>
</protein>
<sequence>MDVSTQRQVTVAELKRAWDALQAGAYQDEQPYAAQPGTVEPLQARGGRVIPVLGCGGGVGASTTALALALAIDAPCALIDAAPATASGLAGASTAELGQREAGWSQGTRAQVIISRIIDTVAMPVEVPAPPAADRDIDATVIDLGWPPEILMGQVSWLRDLVVGTDPLVLVASATLPGLRRLESTLTLLAGHRDAEPTLAAVLGPRLPRWPKPVRRGMGPRSRRLEQEGRIVALPCDRRLAVTGLDTAPLPPPLLAAACAVLDLLPAPASMKGSTAS</sequence>
<proteinExistence type="predicted"/>
<dbReference type="OrthoDB" id="3766363at2"/>
<comment type="caution">
    <text evidence="1">The sequence shown here is derived from an EMBL/GenBank/DDBJ whole genome shotgun (WGS) entry which is preliminary data.</text>
</comment>
<organism evidence="1 2">
    <name type="scientific">Intrasporangium chromatireducens Q5-1</name>
    <dbReference type="NCBI Taxonomy" id="584657"/>
    <lineage>
        <taxon>Bacteria</taxon>
        <taxon>Bacillati</taxon>
        <taxon>Actinomycetota</taxon>
        <taxon>Actinomycetes</taxon>
        <taxon>Micrococcales</taxon>
        <taxon>Intrasporangiaceae</taxon>
        <taxon>Intrasporangium</taxon>
    </lineage>
</organism>
<dbReference type="InterPro" id="IPR027417">
    <property type="entry name" value="P-loop_NTPase"/>
</dbReference>
<evidence type="ECO:0000313" key="2">
    <source>
        <dbReference type="Proteomes" id="UP000019494"/>
    </source>
</evidence>
<dbReference type="EMBL" id="AWQS01000032">
    <property type="protein sequence ID" value="EWT06811.1"/>
    <property type="molecule type" value="Genomic_DNA"/>
</dbReference>
<dbReference type="RefSeq" id="WP_034714678.1">
    <property type="nucleotide sequence ID" value="NZ_AWQS01000032.1"/>
</dbReference>
<dbReference type="Proteomes" id="UP000019494">
    <property type="component" value="Unassembled WGS sequence"/>
</dbReference>
<dbReference type="Gene3D" id="3.40.50.300">
    <property type="entry name" value="P-loop containing nucleotide triphosphate hydrolases"/>
    <property type="match status" value="1"/>
</dbReference>
<evidence type="ECO:0000313" key="1">
    <source>
        <dbReference type="EMBL" id="EWT06811.1"/>
    </source>
</evidence>
<keyword evidence="2" id="KW-1185">Reference proteome</keyword>
<reference evidence="2" key="1">
    <citation type="submission" date="2013-08" db="EMBL/GenBank/DDBJ databases">
        <title>Intrasporangium oryzae NRRL B-24470.</title>
        <authorList>
            <person name="Liu H."/>
            <person name="Wang G."/>
        </authorList>
    </citation>
    <scope>NUCLEOTIDE SEQUENCE [LARGE SCALE GENOMIC DNA]</scope>
    <source>
        <strain evidence="2">Q5-1</strain>
    </source>
</reference>
<gene>
    <name evidence="1" type="ORF">N864_16785</name>
</gene>